<name>A0ABU4RTD9_9GAMM</name>
<feature type="transmembrane region" description="Helical" evidence="1">
    <location>
        <begin position="32"/>
        <end position="51"/>
    </location>
</feature>
<feature type="transmembrane region" description="Helical" evidence="1">
    <location>
        <begin position="6"/>
        <end position="25"/>
    </location>
</feature>
<keyword evidence="1" id="KW-1133">Transmembrane helix</keyword>
<accession>A0ABU4RTD9</accession>
<gene>
    <name evidence="2" type="ORF">SCD92_02220</name>
</gene>
<protein>
    <recommendedName>
        <fullName evidence="4">YggT family protein</fullName>
    </recommendedName>
</protein>
<organism evidence="2 3">
    <name type="scientific">Gilvimarinus gilvus</name>
    <dbReference type="NCBI Taxonomy" id="3058038"/>
    <lineage>
        <taxon>Bacteria</taxon>
        <taxon>Pseudomonadati</taxon>
        <taxon>Pseudomonadota</taxon>
        <taxon>Gammaproteobacteria</taxon>
        <taxon>Cellvibrionales</taxon>
        <taxon>Cellvibrionaceae</taxon>
        <taxon>Gilvimarinus</taxon>
    </lineage>
</organism>
<dbReference type="EMBL" id="JAXAFO010000002">
    <property type="protein sequence ID" value="MDX6848157.1"/>
    <property type="molecule type" value="Genomic_DNA"/>
</dbReference>
<keyword evidence="1" id="KW-0472">Membrane</keyword>
<evidence type="ECO:0000313" key="2">
    <source>
        <dbReference type="EMBL" id="MDX6848157.1"/>
    </source>
</evidence>
<keyword evidence="3" id="KW-1185">Reference proteome</keyword>
<dbReference type="Proteomes" id="UP001273505">
    <property type="component" value="Unassembled WGS sequence"/>
</dbReference>
<proteinExistence type="predicted"/>
<evidence type="ECO:0000256" key="1">
    <source>
        <dbReference type="SAM" id="Phobius"/>
    </source>
</evidence>
<sequence>MENLTMAWLVYVASGVVLGLFGWRITRGLSRYWRHFLIVSYIVLVFTPFSLNLPDQPDAYAPALFIAVLNSLFQGVEAGLDAAVTLALIWVGALILSLIYLLISGRIMARKRTRSGPEATAEPVEG</sequence>
<feature type="transmembrane region" description="Helical" evidence="1">
    <location>
        <begin position="82"/>
        <end position="103"/>
    </location>
</feature>
<reference evidence="2 3" key="1">
    <citation type="submission" date="2023-11" db="EMBL/GenBank/DDBJ databases">
        <title>Gilvimarinus fulvus sp. nov., isolated from the surface of Kelp.</title>
        <authorList>
            <person name="Sun Y.Y."/>
            <person name="Gong Y."/>
            <person name="Du Z.J."/>
        </authorList>
    </citation>
    <scope>NUCLEOTIDE SEQUENCE [LARGE SCALE GENOMIC DNA]</scope>
    <source>
        <strain evidence="2 3">SDUM040013</strain>
    </source>
</reference>
<evidence type="ECO:0000313" key="3">
    <source>
        <dbReference type="Proteomes" id="UP001273505"/>
    </source>
</evidence>
<evidence type="ECO:0008006" key="4">
    <source>
        <dbReference type="Google" id="ProtNLM"/>
    </source>
</evidence>
<keyword evidence="1" id="KW-0812">Transmembrane</keyword>
<comment type="caution">
    <text evidence="2">The sequence shown here is derived from an EMBL/GenBank/DDBJ whole genome shotgun (WGS) entry which is preliminary data.</text>
</comment>
<dbReference type="RefSeq" id="WP_302723140.1">
    <property type="nucleotide sequence ID" value="NZ_JAULRU010000583.1"/>
</dbReference>